<dbReference type="RefSeq" id="WP_130967474.1">
    <property type="nucleotide sequence ID" value="NZ_SIXI01000003.1"/>
</dbReference>
<reference evidence="4 5" key="1">
    <citation type="submission" date="2019-02" db="EMBL/GenBank/DDBJ databases">
        <title>Aquabacterium sp. strain KMB7.</title>
        <authorList>
            <person name="Chen W.-M."/>
        </authorList>
    </citation>
    <scope>NUCLEOTIDE SEQUENCE [LARGE SCALE GENOMIC DNA]</scope>
    <source>
        <strain evidence="4 5">KMB7</strain>
    </source>
</reference>
<dbReference type="SUPFAM" id="SSF52172">
    <property type="entry name" value="CheY-like"/>
    <property type="match status" value="1"/>
</dbReference>
<dbReference type="Pfam" id="PF00072">
    <property type="entry name" value="Response_reg"/>
    <property type="match status" value="1"/>
</dbReference>
<dbReference type="InterPro" id="IPR007492">
    <property type="entry name" value="LytTR_DNA-bd_dom"/>
</dbReference>
<evidence type="ECO:0000259" key="3">
    <source>
        <dbReference type="PROSITE" id="PS50930"/>
    </source>
</evidence>
<dbReference type="PANTHER" id="PTHR37299:SF1">
    <property type="entry name" value="STAGE 0 SPORULATION PROTEIN A HOMOLOG"/>
    <property type="match status" value="1"/>
</dbReference>
<feature type="domain" description="HTH LytTR-type" evidence="3">
    <location>
        <begin position="178"/>
        <end position="283"/>
    </location>
</feature>
<dbReference type="InterPro" id="IPR011006">
    <property type="entry name" value="CheY-like_superfamily"/>
</dbReference>
<dbReference type="InterPro" id="IPR001789">
    <property type="entry name" value="Sig_transdc_resp-reg_receiver"/>
</dbReference>
<dbReference type="PANTHER" id="PTHR37299">
    <property type="entry name" value="TRANSCRIPTIONAL REGULATOR-RELATED"/>
    <property type="match status" value="1"/>
</dbReference>
<dbReference type="SMART" id="SM00448">
    <property type="entry name" value="REC"/>
    <property type="match status" value="1"/>
</dbReference>
<dbReference type="GO" id="GO:0000156">
    <property type="term" value="F:phosphorelay response regulator activity"/>
    <property type="evidence" value="ECO:0007669"/>
    <property type="project" value="InterPro"/>
</dbReference>
<name>A0A4Q9H067_9BURK</name>
<keyword evidence="5" id="KW-1185">Reference proteome</keyword>
<comment type="caution">
    <text evidence="4">The sequence shown here is derived from an EMBL/GenBank/DDBJ whole genome shotgun (WGS) entry which is preliminary data.</text>
</comment>
<organism evidence="4 5">
    <name type="scientific">Aquabacterium lacunae</name>
    <dbReference type="NCBI Taxonomy" id="2528630"/>
    <lineage>
        <taxon>Bacteria</taxon>
        <taxon>Pseudomonadati</taxon>
        <taxon>Pseudomonadota</taxon>
        <taxon>Betaproteobacteria</taxon>
        <taxon>Burkholderiales</taxon>
        <taxon>Aquabacterium</taxon>
    </lineage>
</organism>
<dbReference type="Pfam" id="PF04397">
    <property type="entry name" value="LytTR"/>
    <property type="match status" value="1"/>
</dbReference>
<dbReference type="PROSITE" id="PS50930">
    <property type="entry name" value="HTH_LYTTR"/>
    <property type="match status" value="1"/>
</dbReference>
<evidence type="ECO:0000256" key="1">
    <source>
        <dbReference type="PROSITE-ProRule" id="PRU00169"/>
    </source>
</evidence>
<dbReference type="OrthoDB" id="236568at2"/>
<feature type="domain" description="Response regulatory" evidence="2">
    <location>
        <begin position="4"/>
        <end position="123"/>
    </location>
</feature>
<dbReference type="EMBL" id="SIXI01000003">
    <property type="protein sequence ID" value="TBO31113.1"/>
    <property type="molecule type" value="Genomic_DNA"/>
</dbReference>
<evidence type="ECO:0000259" key="2">
    <source>
        <dbReference type="PROSITE" id="PS50110"/>
    </source>
</evidence>
<feature type="modified residue" description="4-aspartylphosphate" evidence="1">
    <location>
        <position position="56"/>
    </location>
</feature>
<evidence type="ECO:0000313" key="4">
    <source>
        <dbReference type="EMBL" id="TBO31113.1"/>
    </source>
</evidence>
<dbReference type="PROSITE" id="PS50110">
    <property type="entry name" value="RESPONSE_REGULATORY"/>
    <property type="match status" value="1"/>
</dbReference>
<dbReference type="AlphaFoldDB" id="A0A4Q9H067"/>
<dbReference type="Gene3D" id="3.40.50.2300">
    <property type="match status" value="1"/>
</dbReference>
<dbReference type="SMART" id="SM00850">
    <property type="entry name" value="LytTR"/>
    <property type="match status" value="1"/>
</dbReference>
<protein>
    <submittedName>
        <fullName evidence="4">Response regulator transcription factor</fullName>
    </submittedName>
</protein>
<keyword evidence="1" id="KW-0597">Phosphoprotein</keyword>
<accession>A0A4Q9H067</accession>
<sequence length="283" mass="31882">MNLSALIAEDEPILAQALSTQLKRLWPELHLGPVATDGGEAVDRALAERPDVLFMDIQMPVLNGLEAAEQIMDQWPADRPLPLLVFVTAYDEYAVAAFERAAVDYVLKPVSGERLRQTCERLQRLLSSRHRADPAAEEDEDLLDDEQAAPALQALQRAQAQQSSGQPASSPLPPLKVIQAAIGQNLQMVQVQDVLYFEAADKYVRLITPQRDSSSELLIRTPLRELVPRLDPDEFWQIHRSLVVNVRAIDKVVRQNGRMRVHVRGREETLEVSRMYAHLFKAM</sequence>
<dbReference type="Proteomes" id="UP000292120">
    <property type="component" value="Unassembled WGS sequence"/>
</dbReference>
<proteinExistence type="predicted"/>
<dbReference type="GO" id="GO:0003677">
    <property type="term" value="F:DNA binding"/>
    <property type="evidence" value="ECO:0007669"/>
    <property type="project" value="InterPro"/>
</dbReference>
<dbReference type="Gene3D" id="2.40.50.1020">
    <property type="entry name" value="LytTr DNA-binding domain"/>
    <property type="match status" value="1"/>
</dbReference>
<gene>
    <name evidence="4" type="ORF">EYS42_07625</name>
</gene>
<dbReference type="InterPro" id="IPR046947">
    <property type="entry name" value="LytR-like"/>
</dbReference>
<evidence type="ECO:0000313" key="5">
    <source>
        <dbReference type="Proteomes" id="UP000292120"/>
    </source>
</evidence>